<dbReference type="AlphaFoldDB" id="A0A6M3ZRQ6"/>
<accession>A0A6M3ZRQ6</accession>
<gene>
    <name evidence="1" type="ORF">C798_13780</name>
</gene>
<dbReference type="EMBL" id="CP008956">
    <property type="protein sequence ID" value="QJQ01267.1"/>
    <property type="molecule type" value="Genomic_DNA"/>
</dbReference>
<evidence type="ECO:0000313" key="1">
    <source>
        <dbReference type="EMBL" id="QJQ01267.1"/>
    </source>
</evidence>
<evidence type="ECO:0000313" key="2">
    <source>
        <dbReference type="Proteomes" id="UP000501648"/>
    </source>
</evidence>
<name>A0A6M3ZRQ6_9BURK</name>
<dbReference type="RefSeq" id="WP_017453497.1">
    <property type="nucleotide sequence ID" value="NZ_CP008956.1"/>
</dbReference>
<protein>
    <recommendedName>
        <fullName evidence="3">DUF1488 domain-containing protein</fullName>
    </recommendedName>
</protein>
<reference evidence="1 2" key="1">
    <citation type="journal article" date="2012" name="J. Bacteriol.">
        <title>Genome sequence of the pathogenic Herbaspirillum seropedicae strain Os34, isolated from rice roots.</title>
        <authorList>
            <person name="Ye W."/>
            <person name="Ye S."/>
            <person name="Liu J."/>
            <person name="Chang S."/>
            <person name="Chen M."/>
            <person name="Zhu B."/>
            <person name="Guo L."/>
            <person name="An Q."/>
        </authorList>
    </citation>
    <scope>NUCLEOTIDE SEQUENCE [LARGE SCALE GENOMIC DNA]</scope>
    <source>
        <strain evidence="1 2">Os34</strain>
    </source>
</reference>
<dbReference type="Proteomes" id="UP000501648">
    <property type="component" value="Chromosome"/>
</dbReference>
<evidence type="ECO:0008006" key="3">
    <source>
        <dbReference type="Google" id="ProtNLM"/>
    </source>
</evidence>
<proteinExistence type="predicted"/>
<sequence>MNASYPCLTAEGLFFELSCGGESLLFRLSPEALTLLSQRCTYAMDAFNLYRAHEALIHLTARIVALENKSLPHILLDRCHFEADAAIHRAASQRLPTLPS</sequence>
<organism evidence="1 2">
    <name type="scientific">Herbaspirillum rubrisubalbicans Os34</name>
    <dbReference type="NCBI Taxonomy" id="1235827"/>
    <lineage>
        <taxon>Bacteria</taxon>
        <taxon>Pseudomonadati</taxon>
        <taxon>Pseudomonadota</taxon>
        <taxon>Betaproteobacteria</taxon>
        <taxon>Burkholderiales</taxon>
        <taxon>Oxalobacteraceae</taxon>
        <taxon>Herbaspirillum</taxon>
    </lineage>
</organism>